<dbReference type="GO" id="GO:0008270">
    <property type="term" value="F:zinc ion binding"/>
    <property type="evidence" value="ECO:0007669"/>
    <property type="project" value="InterPro"/>
</dbReference>
<keyword evidence="4" id="KW-1185">Reference proteome</keyword>
<dbReference type="GO" id="GO:0003676">
    <property type="term" value="F:nucleic acid binding"/>
    <property type="evidence" value="ECO:0007669"/>
    <property type="project" value="InterPro"/>
</dbReference>
<feature type="domain" description="CCHC-type" evidence="2">
    <location>
        <begin position="245"/>
        <end position="262"/>
    </location>
</feature>
<accession>A0A6H5FW14</accession>
<evidence type="ECO:0000259" key="2">
    <source>
        <dbReference type="SMART" id="SM00343"/>
    </source>
</evidence>
<feature type="non-terminal residue" evidence="3">
    <location>
        <position position="308"/>
    </location>
</feature>
<dbReference type="Proteomes" id="UP000479000">
    <property type="component" value="Unassembled WGS sequence"/>
</dbReference>
<evidence type="ECO:0000313" key="3">
    <source>
        <dbReference type="EMBL" id="CAA9993834.1"/>
    </source>
</evidence>
<reference evidence="3 4" key="1">
    <citation type="submission" date="2020-02" db="EMBL/GenBank/DDBJ databases">
        <authorList>
            <person name="Ferguson B K."/>
        </authorList>
    </citation>
    <scope>NUCLEOTIDE SEQUENCE [LARGE SCALE GENOMIC DNA]</scope>
</reference>
<organism evidence="3 4">
    <name type="scientific">Nesidiocoris tenuis</name>
    <dbReference type="NCBI Taxonomy" id="355587"/>
    <lineage>
        <taxon>Eukaryota</taxon>
        <taxon>Metazoa</taxon>
        <taxon>Ecdysozoa</taxon>
        <taxon>Arthropoda</taxon>
        <taxon>Hexapoda</taxon>
        <taxon>Insecta</taxon>
        <taxon>Pterygota</taxon>
        <taxon>Neoptera</taxon>
        <taxon>Paraneoptera</taxon>
        <taxon>Hemiptera</taxon>
        <taxon>Heteroptera</taxon>
        <taxon>Panheteroptera</taxon>
        <taxon>Cimicomorpha</taxon>
        <taxon>Miridae</taxon>
        <taxon>Dicyphina</taxon>
        <taxon>Nesidiocoris</taxon>
    </lineage>
</organism>
<dbReference type="AlphaFoldDB" id="A0A6H5FW14"/>
<dbReference type="OrthoDB" id="6621134at2759"/>
<feature type="compositionally biased region" description="Polar residues" evidence="1">
    <location>
        <begin position="8"/>
        <end position="19"/>
    </location>
</feature>
<dbReference type="SMART" id="SM00343">
    <property type="entry name" value="ZnF_C2HC"/>
    <property type="match status" value="2"/>
</dbReference>
<feature type="domain" description="CCHC-type" evidence="2">
    <location>
        <begin position="266"/>
        <end position="282"/>
    </location>
</feature>
<proteinExistence type="predicted"/>
<feature type="region of interest" description="Disordered" evidence="1">
    <location>
        <begin position="1"/>
        <end position="30"/>
    </location>
</feature>
<sequence>MPKRGRNVQPSTSQDNLTSPGHPRQDDVPNRTRLQNFKFRNFDEEVEEWPYYLAHFEVELSRWELTEDIDDAACSILFLASIGPMPFKILVDHFRPQDVRNVNYDELKAVLSKFYVKSSCIFAERRAFANRIRNANEPVSRYVNELRRLAGSCEFGNSLEERLRDQLVIGINSSKWQEELIRLHPSNIATFQEVELTAVTLERAQSQQQILAGQVSNPSNKTVFHTRPQFREKTGRTRPTEPKDKCYRCGYKIHLDKTQCPALKAECLRCRKIGHFISVCRQGLPDHQRTRMIRQPSNQDDAEKSDSD</sequence>
<gene>
    <name evidence="3" type="ORF">NTEN_LOCUS710</name>
</gene>
<dbReference type="PANTHER" id="PTHR33198">
    <property type="entry name" value="ANK_REP_REGION DOMAIN-CONTAINING PROTEIN-RELATED"/>
    <property type="match status" value="1"/>
</dbReference>
<feature type="region of interest" description="Disordered" evidence="1">
    <location>
        <begin position="289"/>
        <end position="308"/>
    </location>
</feature>
<evidence type="ECO:0000256" key="1">
    <source>
        <dbReference type="SAM" id="MobiDB-lite"/>
    </source>
</evidence>
<protein>
    <recommendedName>
        <fullName evidence="2">CCHC-type domain-containing protein</fullName>
    </recommendedName>
</protein>
<name>A0A6H5FW14_9HEMI</name>
<dbReference type="Gene3D" id="4.10.60.10">
    <property type="entry name" value="Zinc finger, CCHC-type"/>
    <property type="match status" value="1"/>
</dbReference>
<dbReference type="EMBL" id="CADCXU010001270">
    <property type="protein sequence ID" value="CAA9993834.1"/>
    <property type="molecule type" value="Genomic_DNA"/>
</dbReference>
<dbReference type="InterPro" id="IPR001878">
    <property type="entry name" value="Znf_CCHC"/>
</dbReference>
<dbReference type="PANTHER" id="PTHR33198:SF19">
    <property type="entry name" value="CCHC-TYPE DOMAIN-CONTAINING PROTEIN"/>
    <property type="match status" value="1"/>
</dbReference>
<evidence type="ECO:0000313" key="4">
    <source>
        <dbReference type="Proteomes" id="UP000479000"/>
    </source>
</evidence>